<evidence type="ECO:0008006" key="3">
    <source>
        <dbReference type="Google" id="ProtNLM"/>
    </source>
</evidence>
<dbReference type="AlphaFoldDB" id="A0A157RJZ6"/>
<name>A0A157RJZ6_9BORD</name>
<protein>
    <recommendedName>
        <fullName evidence="3">GAF domain-containing protein</fullName>
    </recommendedName>
</protein>
<accession>A0A157RJZ6</accession>
<dbReference type="EMBL" id="FKBS01000029">
    <property type="protein sequence ID" value="SAI58302.1"/>
    <property type="molecule type" value="Genomic_DNA"/>
</dbReference>
<dbReference type="SUPFAM" id="SSF55781">
    <property type="entry name" value="GAF domain-like"/>
    <property type="match status" value="1"/>
</dbReference>
<dbReference type="Gene3D" id="3.30.450.40">
    <property type="match status" value="1"/>
</dbReference>
<gene>
    <name evidence="1" type="ORF">SAMEA1982600_05080</name>
</gene>
<dbReference type="Proteomes" id="UP000077037">
    <property type="component" value="Unassembled WGS sequence"/>
</dbReference>
<evidence type="ECO:0000313" key="1">
    <source>
        <dbReference type="EMBL" id="SAI58302.1"/>
    </source>
</evidence>
<organism evidence="1 2">
    <name type="scientific">Bordetella ansorpii</name>
    <dbReference type="NCBI Taxonomy" id="288768"/>
    <lineage>
        <taxon>Bacteria</taxon>
        <taxon>Pseudomonadati</taxon>
        <taxon>Pseudomonadota</taxon>
        <taxon>Betaproteobacteria</taxon>
        <taxon>Burkholderiales</taxon>
        <taxon>Alcaligenaceae</taxon>
        <taxon>Bordetella</taxon>
    </lineage>
</organism>
<proteinExistence type="predicted"/>
<evidence type="ECO:0000313" key="2">
    <source>
        <dbReference type="Proteomes" id="UP000077037"/>
    </source>
</evidence>
<dbReference type="OrthoDB" id="9022072at2"/>
<dbReference type="RefSeq" id="WP_066420625.1">
    <property type="nucleotide sequence ID" value="NZ_FKBS01000029.1"/>
</dbReference>
<sequence length="164" mass="17127">MTAAFADLLPALDALTQAHAGADPAGVCAAVDLQARTVLGHTLCTVNRFDPRSMALSRLYSSNPQAYPPGGGKDKRGTPWGRQVLLEQRLFIGEGEQAIRQSFDDHAAIAALGLASVINVPVVARGQCLGTLNFLMPQAQVSQDKIAAARLAGLLVVPALMALG</sequence>
<dbReference type="InterPro" id="IPR029016">
    <property type="entry name" value="GAF-like_dom_sf"/>
</dbReference>
<reference evidence="1 2" key="1">
    <citation type="submission" date="2016-03" db="EMBL/GenBank/DDBJ databases">
        <authorList>
            <consortium name="Pathogen Informatics"/>
        </authorList>
    </citation>
    <scope>NUCLEOTIDE SEQUENCE [LARGE SCALE GENOMIC DNA]</scope>
    <source>
        <strain evidence="1 2">NCTC13364</strain>
    </source>
</reference>